<evidence type="ECO:0000313" key="8">
    <source>
        <dbReference type="EMBL" id="KXU90949.1"/>
    </source>
</evidence>
<reference evidence="8 9" key="1">
    <citation type="journal article" date="2015" name="Int. J. Syst. Evol. Microbiol.">
        <title>Burkholderia monticola sp. nov., isolated from mountain soil.</title>
        <authorList>
            <person name="Baek I."/>
            <person name="Seo B."/>
            <person name="Lee I."/>
            <person name="Yi H."/>
            <person name="Chun J."/>
        </authorList>
    </citation>
    <scope>NUCLEOTIDE SEQUENCE [LARGE SCALE GENOMIC DNA]</scope>
    <source>
        <strain evidence="8 9">JC2948</strain>
    </source>
</reference>
<evidence type="ECO:0000256" key="2">
    <source>
        <dbReference type="ARBA" id="ARBA00009399"/>
    </source>
</evidence>
<dbReference type="Proteomes" id="UP000075613">
    <property type="component" value="Unassembled WGS sequence"/>
</dbReference>
<evidence type="ECO:0000256" key="1">
    <source>
        <dbReference type="ARBA" id="ARBA00004141"/>
    </source>
</evidence>
<proteinExistence type="inferred from homology"/>
<evidence type="ECO:0000256" key="6">
    <source>
        <dbReference type="SAM" id="Phobius"/>
    </source>
</evidence>
<comment type="caution">
    <text evidence="8">The sequence shown here is derived from an EMBL/GenBank/DDBJ whole genome shotgun (WGS) entry which is preliminary data.</text>
</comment>
<dbReference type="AlphaFoldDB" id="A0A149Q0Z7"/>
<comment type="similarity">
    <text evidence="2">Belongs to the GtrA family.</text>
</comment>
<keyword evidence="9" id="KW-1185">Reference proteome</keyword>
<evidence type="ECO:0000256" key="3">
    <source>
        <dbReference type="ARBA" id="ARBA00022692"/>
    </source>
</evidence>
<evidence type="ECO:0000259" key="7">
    <source>
        <dbReference type="Pfam" id="PF04138"/>
    </source>
</evidence>
<evidence type="ECO:0000256" key="4">
    <source>
        <dbReference type="ARBA" id="ARBA00022989"/>
    </source>
</evidence>
<evidence type="ECO:0000256" key="5">
    <source>
        <dbReference type="ARBA" id="ARBA00023136"/>
    </source>
</evidence>
<dbReference type="PANTHER" id="PTHR38459:SF1">
    <property type="entry name" value="PROPHAGE BACTOPRENOL-LINKED GLUCOSE TRANSLOCASE HOMOLOG"/>
    <property type="match status" value="1"/>
</dbReference>
<dbReference type="InterPro" id="IPR007267">
    <property type="entry name" value="GtrA_DPMS_TM"/>
</dbReference>
<feature type="transmembrane region" description="Helical" evidence="6">
    <location>
        <begin position="33"/>
        <end position="51"/>
    </location>
</feature>
<feature type="transmembrane region" description="Helical" evidence="6">
    <location>
        <begin position="5"/>
        <end position="27"/>
    </location>
</feature>
<gene>
    <name evidence="8" type="ORF">CI15_03325</name>
</gene>
<protein>
    <recommendedName>
        <fullName evidence="7">GtrA/DPMS transmembrane domain-containing protein</fullName>
    </recommendedName>
</protein>
<keyword evidence="3 6" id="KW-0812">Transmembrane</keyword>
<feature type="transmembrane region" description="Helical" evidence="6">
    <location>
        <begin position="114"/>
        <end position="133"/>
    </location>
</feature>
<dbReference type="GO" id="GO:0000271">
    <property type="term" value="P:polysaccharide biosynthetic process"/>
    <property type="evidence" value="ECO:0007669"/>
    <property type="project" value="InterPro"/>
</dbReference>
<dbReference type="OrthoDB" id="7926501at2"/>
<keyword evidence="4 6" id="KW-1133">Transmembrane helix</keyword>
<accession>A0A149Q0Z7</accession>
<dbReference type="GO" id="GO:0005886">
    <property type="term" value="C:plasma membrane"/>
    <property type="evidence" value="ECO:0007669"/>
    <property type="project" value="TreeGrafter"/>
</dbReference>
<dbReference type="Pfam" id="PF04138">
    <property type="entry name" value="GtrA_DPMS_TM"/>
    <property type="match status" value="1"/>
</dbReference>
<feature type="domain" description="GtrA/DPMS transmembrane" evidence="7">
    <location>
        <begin position="7"/>
        <end position="138"/>
    </location>
</feature>
<feature type="transmembrane region" description="Helical" evidence="6">
    <location>
        <begin position="86"/>
        <end position="108"/>
    </location>
</feature>
<dbReference type="STRING" id="1399968.CI15_03325"/>
<organism evidence="8 9">
    <name type="scientific">Paraburkholderia monticola</name>
    <dbReference type="NCBI Taxonomy" id="1399968"/>
    <lineage>
        <taxon>Bacteria</taxon>
        <taxon>Pseudomonadati</taxon>
        <taxon>Pseudomonadota</taxon>
        <taxon>Betaproteobacteria</taxon>
        <taxon>Burkholderiales</taxon>
        <taxon>Burkholderiaceae</taxon>
        <taxon>Paraburkholderia</taxon>
    </lineage>
</organism>
<comment type="subcellular location">
    <subcellularLocation>
        <location evidence="1">Membrane</location>
        <topology evidence="1">Multi-pass membrane protein</topology>
    </subcellularLocation>
</comment>
<dbReference type="InterPro" id="IPR051401">
    <property type="entry name" value="GtrA_CellWall_Glycosyl"/>
</dbReference>
<dbReference type="EMBL" id="LRBG01000002">
    <property type="protein sequence ID" value="KXU90949.1"/>
    <property type="molecule type" value="Genomic_DNA"/>
</dbReference>
<keyword evidence="5 6" id="KW-0472">Membrane</keyword>
<sequence length="143" mass="15276">MRRQLIRFTLVGVAGFVVDTSVLYLALHAGAGYYIGRIMSFLAAVFATWQLNRRFTFGAANSASASGSHPTESSQSGNIMREGGKYLVAMCGGGAVNYAMYCLCVALLPHFAMLPLVAVAAGSLAGLALNFVLARRWVYRPSC</sequence>
<dbReference type="PANTHER" id="PTHR38459">
    <property type="entry name" value="PROPHAGE BACTOPRENOL-LINKED GLUCOSE TRANSLOCASE HOMOLOG"/>
    <property type="match status" value="1"/>
</dbReference>
<evidence type="ECO:0000313" key="9">
    <source>
        <dbReference type="Proteomes" id="UP000075613"/>
    </source>
</evidence>
<name>A0A149Q0Z7_9BURK</name>
<dbReference type="RefSeq" id="WP_062124286.1">
    <property type="nucleotide sequence ID" value="NZ_LRBG01000002.1"/>
</dbReference>